<dbReference type="Proteomes" id="UP000823612">
    <property type="component" value="Unassembled WGS sequence"/>
</dbReference>
<reference evidence="1" key="2">
    <citation type="journal article" date="2021" name="PeerJ">
        <title>Extensive microbial diversity within the chicken gut microbiome revealed by metagenomics and culture.</title>
        <authorList>
            <person name="Gilroy R."/>
            <person name="Ravi A."/>
            <person name="Getino M."/>
            <person name="Pursley I."/>
            <person name="Horton D.L."/>
            <person name="Alikhan N.F."/>
            <person name="Baker D."/>
            <person name="Gharbi K."/>
            <person name="Hall N."/>
            <person name="Watson M."/>
            <person name="Adriaenssens E.M."/>
            <person name="Foster-Nyarko E."/>
            <person name="Jarju S."/>
            <person name="Secka A."/>
            <person name="Antonio M."/>
            <person name="Oren A."/>
            <person name="Chaudhuri R.R."/>
            <person name="La Ragione R."/>
            <person name="Hildebrand F."/>
            <person name="Pallen M.J."/>
        </authorList>
    </citation>
    <scope>NUCLEOTIDE SEQUENCE</scope>
    <source>
        <strain evidence="1">2889</strain>
    </source>
</reference>
<evidence type="ECO:0000313" key="1">
    <source>
        <dbReference type="EMBL" id="MBO8432592.1"/>
    </source>
</evidence>
<dbReference type="AlphaFoldDB" id="A0A9D9H264"/>
<proteinExistence type="predicted"/>
<reference evidence="1" key="1">
    <citation type="submission" date="2020-10" db="EMBL/GenBank/DDBJ databases">
        <authorList>
            <person name="Gilroy R."/>
        </authorList>
    </citation>
    <scope>NUCLEOTIDE SEQUENCE</scope>
    <source>
        <strain evidence="1">2889</strain>
    </source>
</reference>
<gene>
    <name evidence="1" type="ORF">IAB08_04800</name>
</gene>
<name>A0A9D9H264_9BACT</name>
<accession>A0A9D9H264</accession>
<comment type="caution">
    <text evidence="1">The sequence shown here is derived from an EMBL/GenBank/DDBJ whole genome shotgun (WGS) entry which is preliminary data.</text>
</comment>
<protein>
    <submittedName>
        <fullName evidence="1">Uncharacterized protein</fullName>
    </submittedName>
</protein>
<evidence type="ECO:0000313" key="2">
    <source>
        <dbReference type="Proteomes" id="UP000823612"/>
    </source>
</evidence>
<dbReference type="EMBL" id="JADIMZ010000072">
    <property type="protein sequence ID" value="MBO8432592.1"/>
    <property type="molecule type" value="Genomic_DNA"/>
</dbReference>
<organism evidence="1 2">
    <name type="scientific">Candidatus Pullibacteroides excrementavium</name>
    <dbReference type="NCBI Taxonomy" id="2840905"/>
    <lineage>
        <taxon>Bacteria</taxon>
        <taxon>Pseudomonadati</taxon>
        <taxon>Bacteroidota</taxon>
        <taxon>Bacteroidia</taxon>
        <taxon>Bacteroidales</taxon>
        <taxon>Candidatus Pullibacteroides</taxon>
    </lineage>
</organism>
<sequence length="51" mass="5933">MEEPELEKFKEAIRLHLGYNDILFGMKTVEHGDPHLEVLLLLNRRCVSAVK</sequence>